<name>A0ABS1KUQ7_9BACT</name>
<evidence type="ECO:0000313" key="2">
    <source>
        <dbReference type="Proteomes" id="UP000613030"/>
    </source>
</evidence>
<dbReference type="Proteomes" id="UP000613030">
    <property type="component" value="Unassembled WGS sequence"/>
</dbReference>
<accession>A0ABS1KUQ7</accession>
<protein>
    <submittedName>
        <fullName evidence="1">Uncharacterized protein</fullName>
    </submittedName>
</protein>
<reference evidence="1 2" key="1">
    <citation type="submission" date="2021-01" db="EMBL/GenBank/DDBJ databases">
        <title>Chryseolinea sp. Jin1 Genome sequencing and assembly.</title>
        <authorList>
            <person name="Kim I."/>
        </authorList>
    </citation>
    <scope>NUCLEOTIDE SEQUENCE [LARGE SCALE GENOMIC DNA]</scope>
    <source>
        <strain evidence="1 2">Jin1</strain>
    </source>
</reference>
<comment type="caution">
    <text evidence="1">The sequence shown here is derived from an EMBL/GenBank/DDBJ whole genome shotgun (WGS) entry which is preliminary data.</text>
</comment>
<organism evidence="1 2">
    <name type="scientific">Chryseolinea lacunae</name>
    <dbReference type="NCBI Taxonomy" id="2801331"/>
    <lineage>
        <taxon>Bacteria</taxon>
        <taxon>Pseudomonadati</taxon>
        <taxon>Bacteroidota</taxon>
        <taxon>Cytophagia</taxon>
        <taxon>Cytophagales</taxon>
        <taxon>Fulvivirgaceae</taxon>
        <taxon>Chryseolinea</taxon>
    </lineage>
</organism>
<dbReference type="EMBL" id="JAERRB010000004">
    <property type="protein sequence ID" value="MBL0742432.1"/>
    <property type="molecule type" value="Genomic_DNA"/>
</dbReference>
<proteinExistence type="predicted"/>
<evidence type="ECO:0000313" key="1">
    <source>
        <dbReference type="EMBL" id="MBL0742432.1"/>
    </source>
</evidence>
<sequence>MPDYLGYHLQEDFEAWFNAQGQKLSLGEINSFSLATDGIFTFQKIDNKVYEAPHNLIDFLLVDGDGASNLNMLDRKMRQIESTLGLKPTDDLAIIRVDLA</sequence>
<gene>
    <name evidence="1" type="ORF">JI741_14490</name>
</gene>
<dbReference type="RefSeq" id="WP_202010665.1">
    <property type="nucleotide sequence ID" value="NZ_JAERRB010000004.1"/>
</dbReference>
<keyword evidence="2" id="KW-1185">Reference proteome</keyword>